<dbReference type="Proteomes" id="UP001595387">
    <property type="component" value="Unassembled WGS sequence"/>
</dbReference>
<dbReference type="InterPro" id="IPR052053">
    <property type="entry name" value="IM_YidH-like"/>
</dbReference>
<sequence length="110" mass="11917">MQQHLANERTFLAWVRPAIAIMGVGFLVANMHYATDAPHTPNADMLANIIGLASVALGILTVLLALASYTKKTKSINDQTFRSSKVTLISIGILVIAIALVFSVYFLMLN</sequence>
<keyword evidence="3 6" id="KW-0812">Transmembrane</keyword>
<keyword evidence="5 6" id="KW-0472">Membrane</keyword>
<evidence type="ECO:0000256" key="1">
    <source>
        <dbReference type="ARBA" id="ARBA00004651"/>
    </source>
</evidence>
<feature type="domain" description="DUF202" evidence="7">
    <location>
        <begin position="3"/>
        <end position="72"/>
    </location>
</feature>
<evidence type="ECO:0000256" key="6">
    <source>
        <dbReference type="SAM" id="Phobius"/>
    </source>
</evidence>
<evidence type="ECO:0000313" key="9">
    <source>
        <dbReference type="Proteomes" id="UP001595387"/>
    </source>
</evidence>
<protein>
    <submittedName>
        <fullName evidence="8">YidH family protein</fullName>
    </submittedName>
</protein>
<comment type="subcellular location">
    <subcellularLocation>
        <location evidence="1">Cell membrane</location>
        <topology evidence="1">Multi-pass membrane protein</topology>
    </subcellularLocation>
</comment>
<organism evidence="8 9">
    <name type="scientific">Virgibacillus sediminis</name>
    <dbReference type="NCBI Taxonomy" id="202260"/>
    <lineage>
        <taxon>Bacteria</taxon>
        <taxon>Bacillati</taxon>
        <taxon>Bacillota</taxon>
        <taxon>Bacilli</taxon>
        <taxon>Bacillales</taxon>
        <taxon>Bacillaceae</taxon>
        <taxon>Virgibacillus</taxon>
    </lineage>
</organism>
<evidence type="ECO:0000313" key="8">
    <source>
        <dbReference type="EMBL" id="MFC2949818.1"/>
    </source>
</evidence>
<keyword evidence="2" id="KW-1003">Cell membrane</keyword>
<name>A0ABV7AAJ1_9BACI</name>
<evidence type="ECO:0000256" key="2">
    <source>
        <dbReference type="ARBA" id="ARBA00022475"/>
    </source>
</evidence>
<gene>
    <name evidence="8" type="ORF">ACFODW_15960</name>
</gene>
<evidence type="ECO:0000256" key="3">
    <source>
        <dbReference type="ARBA" id="ARBA00022692"/>
    </source>
</evidence>
<evidence type="ECO:0000256" key="5">
    <source>
        <dbReference type="ARBA" id="ARBA00023136"/>
    </source>
</evidence>
<dbReference type="RefSeq" id="WP_390307948.1">
    <property type="nucleotide sequence ID" value="NZ_JBHRRZ010000039.1"/>
</dbReference>
<feature type="transmembrane region" description="Helical" evidence="6">
    <location>
        <begin position="45"/>
        <end position="67"/>
    </location>
</feature>
<evidence type="ECO:0000256" key="4">
    <source>
        <dbReference type="ARBA" id="ARBA00022989"/>
    </source>
</evidence>
<proteinExistence type="predicted"/>
<dbReference type="PANTHER" id="PTHR34187:SF2">
    <property type="entry name" value="DUF202 DOMAIN-CONTAINING PROTEIN"/>
    <property type="match status" value="1"/>
</dbReference>
<comment type="caution">
    <text evidence="8">The sequence shown here is derived from an EMBL/GenBank/DDBJ whole genome shotgun (WGS) entry which is preliminary data.</text>
</comment>
<keyword evidence="4 6" id="KW-1133">Transmembrane helix</keyword>
<dbReference type="Pfam" id="PF02656">
    <property type="entry name" value="DUF202"/>
    <property type="match status" value="1"/>
</dbReference>
<feature type="transmembrane region" description="Helical" evidence="6">
    <location>
        <begin position="12"/>
        <end position="33"/>
    </location>
</feature>
<evidence type="ECO:0000259" key="7">
    <source>
        <dbReference type="Pfam" id="PF02656"/>
    </source>
</evidence>
<dbReference type="EMBL" id="JBHRRZ010000039">
    <property type="protein sequence ID" value="MFC2949818.1"/>
    <property type="molecule type" value="Genomic_DNA"/>
</dbReference>
<reference evidence="9" key="1">
    <citation type="journal article" date="2019" name="Int. J. Syst. Evol. Microbiol.">
        <title>The Global Catalogue of Microorganisms (GCM) 10K type strain sequencing project: providing services to taxonomists for standard genome sequencing and annotation.</title>
        <authorList>
            <consortium name="The Broad Institute Genomics Platform"/>
            <consortium name="The Broad Institute Genome Sequencing Center for Infectious Disease"/>
            <person name="Wu L."/>
            <person name="Ma J."/>
        </authorList>
    </citation>
    <scope>NUCLEOTIDE SEQUENCE [LARGE SCALE GENOMIC DNA]</scope>
    <source>
        <strain evidence="9">KCTC 13193</strain>
    </source>
</reference>
<accession>A0ABV7AAJ1</accession>
<dbReference type="InterPro" id="IPR003807">
    <property type="entry name" value="DUF202"/>
</dbReference>
<keyword evidence="9" id="KW-1185">Reference proteome</keyword>
<dbReference type="PANTHER" id="PTHR34187">
    <property type="entry name" value="FGR18P"/>
    <property type="match status" value="1"/>
</dbReference>
<feature type="transmembrane region" description="Helical" evidence="6">
    <location>
        <begin position="88"/>
        <end position="108"/>
    </location>
</feature>